<protein>
    <recommendedName>
        <fullName evidence="4">Remorin C-terminal domain-containing protein</fullName>
    </recommendedName>
</protein>
<evidence type="ECO:0000256" key="2">
    <source>
        <dbReference type="SAM" id="Coils"/>
    </source>
</evidence>
<feature type="coiled-coil region" evidence="2">
    <location>
        <begin position="486"/>
        <end position="528"/>
    </location>
</feature>
<feature type="domain" description="Remorin C-terminal" evidence="4">
    <location>
        <begin position="453"/>
        <end position="552"/>
    </location>
</feature>
<evidence type="ECO:0000313" key="5">
    <source>
        <dbReference type="EMBL" id="KAJ0224978.1"/>
    </source>
</evidence>
<dbReference type="Pfam" id="PF03763">
    <property type="entry name" value="Remorin_C"/>
    <property type="match status" value="1"/>
</dbReference>
<dbReference type="OrthoDB" id="648416at2759"/>
<name>A0A9R1WMY3_LACSA</name>
<dbReference type="PANTHER" id="PTHR31471">
    <property type="entry name" value="OS02G0116800 PROTEIN"/>
    <property type="match status" value="1"/>
</dbReference>
<dbReference type="PANTHER" id="PTHR31471:SF13">
    <property type="entry name" value="REMORIN FAMILY PROTEIN"/>
    <property type="match status" value="1"/>
</dbReference>
<evidence type="ECO:0000256" key="1">
    <source>
        <dbReference type="ARBA" id="ARBA00005711"/>
    </source>
</evidence>
<feature type="compositionally biased region" description="Basic and acidic residues" evidence="3">
    <location>
        <begin position="411"/>
        <end position="421"/>
    </location>
</feature>
<feature type="compositionally biased region" description="Low complexity" evidence="3">
    <location>
        <begin position="390"/>
        <end position="410"/>
    </location>
</feature>
<dbReference type="InterPro" id="IPR005516">
    <property type="entry name" value="Remorin_C"/>
</dbReference>
<keyword evidence="6" id="KW-1185">Reference proteome</keyword>
<dbReference type="EMBL" id="NBSK02000001">
    <property type="protein sequence ID" value="KAJ0224978.1"/>
    <property type="molecule type" value="Genomic_DNA"/>
</dbReference>
<evidence type="ECO:0000313" key="6">
    <source>
        <dbReference type="Proteomes" id="UP000235145"/>
    </source>
</evidence>
<keyword evidence="2" id="KW-0175">Coiled coil</keyword>
<feature type="region of interest" description="Disordered" evidence="3">
    <location>
        <begin position="361"/>
        <end position="421"/>
    </location>
</feature>
<reference evidence="5 6" key="1">
    <citation type="journal article" date="2017" name="Nat. Commun.">
        <title>Genome assembly with in vitro proximity ligation data and whole-genome triplication in lettuce.</title>
        <authorList>
            <person name="Reyes-Chin-Wo S."/>
            <person name="Wang Z."/>
            <person name="Yang X."/>
            <person name="Kozik A."/>
            <person name="Arikit S."/>
            <person name="Song C."/>
            <person name="Xia L."/>
            <person name="Froenicke L."/>
            <person name="Lavelle D.O."/>
            <person name="Truco M.J."/>
            <person name="Xia R."/>
            <person name="Zhu S."/>
            <person name="Xu C."/>
            <person name="Xu H."/>
            <person name="Xu X."/>
            <person name="Cox K."/>
            <person name="Korf I."/>
            <person name="Meyers B.C."/>
            <person name="Michelmore R.W."/>
        </authorList>
    </citation>
    <scope>NUCLEOTIDE SEQUENCE [LARGE SCALE GENOMIC DNA]</scope>
    <source>
        <strain evidence="6">cv. Salinas</strain>
        <tissue evidence="5">Seedlings</tissue>
    </source>
</reference>
<evidence type="ECO:0000259" key="4">
    <source>
        <dbReference type="Pfam" id="PF03763"/>
    </source>
</evidence>
<feature type="region of interest" description="Disordered" evidence="3">
    <location>
        <begin position="168"/>
        <end position="189"/>
    </location>
</feature>
<evidence type="ECO:0000256" key="3">
    <source>
        <dbReference type="SAM" id="MobiDB-lite"/>
    </source>
</evidence>
<dbReference type="Proteomes" id="UP000235145">
    <property type="component" value="Unassembled WGS sequence"/>
</dbReference>
<gene>
    <name evidence="5" type="ORF">LSAT_V11C100009050</name>
</gene>
<feature type="region of interest" description="Disordered" evidence="3">
    <location>
        <begin position="1"/>
        <end position="36"/>
    </location>
</feature>
<feature type="compositionally biased region" description="Polar residues" evidence="3">
    <location>
        <begin position="173"/>
        <end position="186"/>
    </location>
</feature>
<feature type="compositionally biased region" description="Gly residues" evidence="3">
    <location>
        <begin position="19"/>
        <end position="31"/>
    </location>
</feature>
<proteinExistence type="inferred from homology"/>
<comment type="similarity">
    <text evidence="1">Belongs to the remorin family.</text>
</comment>
<comment type="caution">
    <text evidence="5">The sequence shown here is derived from an EMBL/GenBank/DDBJ whole genome shotgun (WGS) entry which is preliminary data.</text>
</comment>
<accession>A0A9R1WMY3</accession>
<feature type="region of interest" description="Disordered" evidence="3">
    <location>
        <begin position="270"/>
        <end position="293"/>
    </location>
</feature>
<feature type="region of interest" description="Disordered" evidence="3">
    <location>
        <begin position="75"/>
        <end position="109"/>
    </location>
</feature>
<organism evidence="5 6">
    <name type="scientific">Lactuca sativa</name>
    <name type="common">Garden lettuce</name>
    <dbReference type="NCBI Taxonomy" id="4236"/>
    <lineage>
        <taxon>Eukaryota</taxon>
        <taxon>Viridiplantae</taxon>
        <taxon>Streptophyta</taxon>
        <taxon>Embryophyta</taxon>
        <taxon>Tracheophyta</taxon>
        <taxon>Spermatophyta</taxon>
        <taxon>Magnoliopsida</taxon>
        <taxon>eudicotyledons</taxon>
        <taxon>Gunneridae</taxon>
        <taxon>Pentapetalae</taxon>
        <taxon>asterids</taxon>
        <taxon>campanulids</taxon>
        <taxon>Asterales</taxon>
        <taxon>Asteraceae</taxon>
        <taxon>Cichorioideae</taxon>
        <taxon>Cichorieae</taxon>
        <taxon>Lactucinae</taxon>
        <taxon>Lactuca</taxon>
    </lineage>
</organism>
<feature type="compositionally biased region" description="Low complexity" evidence="3">
    <location>
        <begin position="283"/>
        <end position="292"/>
    </location>
</feature>
<feature type="compositionally biased region" description="Polar residues" evidence="3">
    <location>
        <begin position="361"/>
        <end position="375"/>
    </location>
</feature>
<sequence>MPEFAFLDQHNRQLRSNYDGGGGGGGSGGRGVSPDSVIHSVESNLSLFSSSASDYASIERCSSTSDVLDHESFVSDMSLPGGFRGSSSARSSDPDPNKNSKVHDNGGPYLIGKRVEKAQAIKEYTDAETDGDNQSLYSARSSFSHTTKECQNRKSKTEILLRKPDRRRPASLDLNNQTMNTSSSSPRLGEAMKTSISAHRNGGMFPSPGTPNYPARTGFQNGWSSERVASHTRGNRIHSSFSLMPYNNGRTLPSKWEDAERWIISPVALKPSVQQPQRRPKSKSGPLGPPGSTCYSMYSPAISSFERENARNFVNESPLPNRVNANNNSLIQYQDGLERSVSVHGCSQVSNQSLLQITQDDKTSGSMDVSTNVSHDISRRDMATQMSPESSTYSSKRNSSSISNSILSVEDSQHVRSSKADIRDVQVDGKVTLTRWSKKSKTRIPGRWSDILDARSADWEALEMTKSLSKVKREEAKITAWENLQKAKAEAAIRKLEMKLEKKRSSSMDRIMNKLRTAQKKAQEMRESILSNQSYKVATSSHKAMSLIKTRSHIRSLSGCFTCPAF</sequence>
<dbReference type="Gramene" id="rna-gnl|WGS:NBSK|LSAT_1X21220_mrna">
    <property type="protein sequence ID" value="cds-PLY77882.1"/>
    <property type="gene ID" value="gene-LSAT_1X21220"/>
</dbReference>
<dbReference type="AlphaFoldDB" id="A0A9R1WMY3"/>
<feature type="compositionally biased region" description="Basic and acidic residues" evidence="3">
    <location>
        <begin position="92"/>
        <end position="104"/>
    </location>
</feature>